<keyword evidence="4" id="KW-1185">Reference proteome</keyword>
<feature type="compositionally biased region" description="Polar residues" evidence="1">
    <location>
        <begin position="430"/>
        <end position="441"/>
    </location>
</feature>
<proteinExistence type="predicted"/>
<evidence type="ECO:0000256" key="2">
    <source>
        <dbReference type="SAM" id="Phobius"/>
    </source>
</evidence>
<dbReference type="InParanoid" id="A0A4R2PH73"/>
<dbReference type="SUPFAM" id="SSF53474">
    <property type="entry name" value="alpha/beta-Hydrolases"/>
    <property type="match status" value="1"/>
</dbReference>
<feature type="transmembrane region" description="Helical" evidence="2">
    <location>
        <begin position="9"/>
        <end position="31"/>
    </location>
</feature>
<dbReference type="RefSeq" id="WP_132708648.1">
    <property type="nucleotide sequence ID" value="NZ_JACIGF010000006.1"/>
</dbReference>
<dbReference type="InterPro" id="IPR029058">
    <property type="entry name" value="AB_hydrolase_fold"/>
</dbReference>
<name>A0A4R2PH73_RHOSA</name>
<reference evidence="3 4" key="1">
    <citation type="submission" date="2019-03" db="EMBL/GenBank/DDBJ databases">
        <title>Genomic Encyclopedia of Type Strains, Phase IV (KMG-IV): sequencing the most valuable type-strain genomes for metagenomic binning, comparative biology and taxonomic classification.</title>
        <authorList>
            <person name="Goeker M."/>
        </authorList>
    </citation>
    <scope>NUCLEOTIDE SEQUENCE [LARGE SCALE GENOMIC DNA]</scope>
    <source>
        <strain evidence="3 4">DSM 2132</strain>
    </source>
</reference>
<keyword evidence="2" id="KW-1133">Transmembrane helix</keyword>
<keyword evidence="2" id="KW-0472">Membrane</keyword>
<dbReference type="OrthoDB" id="9794645at2"/>
<dbReference type="AlphaFoldDB" id="A0A4R2PH73"/>
<evidence type="ECO:0000256" key="1">
    <source>
        <dbReference type="SAM" id="MobiDB-lite"/>
    </source>
</evidence>
<dbReference type="EMBL" id="SLXO01000006">
    <property type="protein sequence ID" value="TCP33984.1"/>
    <property type="molecule type" value="Genomic_DNA"/>
</dbReference>
<evidence type="ECO:0000313" key="3">
    <source>
        <dbReference type="EMBL" id="TCP33984.1"/>
    </source>
</evidence>
<keyword evidence="2" id="KW-0812">Transmembrane</keyword>
<feature type="region of interest" description="Disordered" evidence="1">
    <location>
        <begin position="390"/>
        <end position="441"/>
    </location>
</feature>
<sequence length="441" mass="46546">MAQGRAVRIFLWIVVAVVVLIVALAILAAAFQKQLEQFALRQTVPDVAFDAAPKPAAPDYGDDASWAALPGRPGFAAMVPAGTSKAPPLDVDIFFVHPTTYLKSARWNAPIDEPDAARVLDSAVLKNQASAFAQAGAIYAPRYRQAAFGAFFAGPERGDEAARALDLAYGDVERAFAAFLDRRAANRPFVLAGHSQGSRHLLHLLADHVAGTALADRLVAAYVVGWPVAVDSDPAALPGIDVCRTATDTGCLISWQSFADRPDEAEGFHRAFLARTAERPTLAGPPRGDEAMLCTNPLSWTTDTETVPATANRGGVRWVIGSAPLGEPIPNLTGARCTPEGILALTEPPGGDFATYLLPGQNYHVYDIALFYETVAANVRARAEAALAAMGGAPDPATETDAPAAEPGDEPGRPDQDETDQGGIDRDEPGQNQPGQTGPRL</sequence>
<gene>
    <name evidence="3" type="ORF">EV659_106142</name>
</gene>
<dbReference type="Pfam" id="PF11288">
    <property type="entry name" value="DUF3089"/>
    <property type="match status" value="1"/>
</dbReference>
<feature type="compositionally biased region" description="Low complexity" evidence="1">
    <location>
        <begin position="390"/>
        <end position="406"/>
    </location>
</feature>
<protein>
    <submittedName>
        <fullName evidence="3">DUF3089 family protein</fullName>
    </submittedName>
</protein>
<organism evidence="3 4">
    <name type="scientific">Rhodothalassium salexigens DSM 2132</name>
    <dbReference type="NCBI Taxonomy" id="1188247"/>
    <lineage>
        <taxon>Bacteria</taxon>
        <taxon>Pseudomonadati</taxon>
        <taxon>Pseudomonadota</taxon>
        <taxon>Alphaproteobacteria</taxon>
        <taxon>Rhodothalassiales</taxon>
        <taxon>Rhodothalassiaceae</taxon>
        <taxon>Rhodothalassium</taxon>
    </lineage>
</organism>
<dbReference type="InterPro" id="IPR021440">
    <property type="entry name" value="DUF3089"/>
</dbReference>
<evidence type="ECO:0000313" key="4">
    <source>
        <dbReference type="Proteomes" id="UP000295399"/>
    </source>
</evidence>
<accession>A0A4R2PH73</accession>
<comment type="caution">
    <text evidence="3">The sequence shown here is derived from an EMBL/GenBank/DDBJ whole genome shotgun (WGS) entry which is preliminary data.</text>
</comment>
<dbReference type="Proteomes" id="UP000295399">
    <property type="component" value="Unassembled WGS sequence"/>
</dbReference>